<evidence type="ECO:0000256" key="1">
    <source>
        <dbReference type="ARBA" id="ARBA00004141"/>
    </source>
</evidence>
<dbReference type="Pfam" id="PF07690">
    <property type="entry name" value="MFS_1"/>
    <property type="match status" value="1"/>
</dbReference>
<evidence type="ECO:0000256" key="9">
    <source>
        <dbReference type="SAM" id="Phobius"/>
    </source>
</evidence>
<organism evidence="11 12">
    <name type="scientific">Fusarium albosuccineum</name>
    <dbReference type="NCBI Taxonomy" id="1237068"/>
    <lineage>
        <taxon>Eukaryota</taxon>
        <taxon>Fungi</taxon>
        <taxon>Dikarya</taxon>
        <taxon>Ascomycota</taxon>
        <taxon>Pezizomycotina</taxon>
        <taxon>Sordariomycetes</taxon>
        <taxon>Hypocreomycetidae</taxon>
        <taxon>Hypocreales</taxon>
        <taxon>Nectriaceae</taxon>
        <taxon>Fusarium</taxon>
        <taxon>Fusarium decemcellulare species complex</taxon>
    </lineage>
</organism>
<proteinExistence type="inferred from homology"/>
<dbReference type="GO" id="GO:0016020">
    <property type="term" value="C:membrane"/>
    <property type="evidence" value="ECO:0007669"/>
    <property type="project" value="UniProtKB-SubCell"/>
</dbReference>
<dbReference type="Gene3D" id="1.20.1250.20">
    <property type="entry name" value="MFS general substrate transporter like domains"/>
    <property type="match status" value="2"/>
</dbReference>
<feature type="transmembrane region" description="Helical" evidence="9">
    <location>
        <begin position="261"/>
        <end position="279"/>
    </location>
</feature>
<dbReference type="OrthoDB" id="5667at2759"/>
<keyword evidence="7" id="KW-0325">Glycoprotein</keyword>
<feature type="transmembrane region" description="Helical" evidence="9">
    <location>
        <begin position="182"/>
        <end position="206"/>
    </location>
</feature>
<dbReference type="GO" id="GO:0022857">
    <property type="term" value="F:transmembrane transporter activity"/>
    <property type="evidence" value="ECO:0007669"/>
    <property type="project" value="InterPro"/>
</dbReference>
<feature type="transmembrane region" description="Helical" evidence="9">
    <location>
        <begin position="227"/>
        <end position="249"/>
    </location>
</feature>
<evidence type="ECO:0000313" key="11">
    <source>
        <dbReference type="EMBL" id="KAF4471602.1"/>
    </source>
</evidence>
<evidence type="ECO:0000256" key="5">
    <source>
        <dbReference type="ARBA" id="ARBA00022989"/>
    </source>
</evidence>
<comment type="subcellular location">
    <subcellularLocation>
        <location evidence="1">Membrane</location>
        <topology evidence="1">Multi-pass membrane protein</topology>
    </subcellularLocation>
</comment>
<keyword evidence="12" id="KW-1185">Reference proteome</keyword>
<comment type="similarity">
    <text evidence="2">Belongs to the major facilitator superfamily. Monocarboxylate porter (TC 2.A.1.13) family.</text>
</comment>
<evidence type="ECO:0000256" key="6">
    <source>
        <dbReference type="ARBA" id="ARBA00023136"/>
    </source>
</evidence>
<evidence type="ECO:0000256" key="7">
    <source>
        <dbReference type="ARBA" id="ARBA00023180"/>
    </source>
</evidence>
<dbReference type="EMBL" id="JAADYS010000185">
    <property type="protein sequence ID" value="KAF4471602.1"/>
    <property type="molecule type" value="Genomic_DNA"/>
</dbReference>
<name>A0A8H4PDJ1_9HYPO</name>
<accession>A0A8H4PDJ1</accession>
<evidence type="ECO:0000259" key="10">
    <source>
        <dbReference type="PROSITE" id="PS50850"/>
    </source>
</evidence>
<feature type="transmembrane region" description="Helical" evidence="9">
    <location>
        <begin position="150"/>
        <end position="170"/>
    </location>
</feature>
<evidence type="ECO:0000256" key="4">
    <source>
        <dbReference type="ARBA" id="ARBA00022692"/>
    </source>
</evidence>
<dbReference type="PROSITE" id="PS50850">
    <property type="entry name" value="MFS"/>
    <property type="match status" value="1"/>
</dbReference>
<feature type="transmembrane region" description="Helical" evidence="9">
    <location>
        <begin position="119"/>
        <end position="138"/>
    </location>
</feature>
<comment type="caution">
    <text evidence="11">The sequence shown here is derived from an EMBL/GenBank/DDBJ whole genome shotgun (WGS) entry which is preliminary data.</text>
</comment>
<protein>
    <submittedName>
        <fullName evidence="11">Major facilitator superfamily domain general substrate transporter</fullName>
    </submittedName>
</protein>
<feature type="transmembrane region" description="Helical" evidence="9">
    <location>
        <begin position="93"/>
        <end position="113"/>
    </location>
</feature>
<dbReference type="InterPro" id="IPR011701">
    <property type="entry name" value="MFS"/>
</dbReference>
<evidence type="ECO:0000313" key="12">
    <source>
        <dbReference type="Proteomes" id="UP000554235"/>
    </source>
</evidence>
<keyword evidence="3" id="KW-0813">Transport</keyword>
<feature type="transmembrane region" description="Helical" evidence="9">
    <location>
        <begin position="381"/>
        <end position="402"/>
    </location>
</feature>
<evidence type="ECO:0000256" key="3">
    <source>
        <dbReference type="ARBA" id="ARBA00022448"/>
    </source>
</evidence>
<feature type="transmembrane region" description="Helical" evidence="9">
    <location>
        <begin position="354"/>
        <end position="375"/>
    </location>
</feature>
<evidence type="ECO:0000256" key="8">
    <source>
        <dbReference type="SAM" id="MobiDB-lite"/>
    </source>
</evidence>
<feature type="compositionally biased region" description="Basic and acidic residues" evidence="8">
    <location>
        <begin position="17"/>
        <end position="30"/>
    </location>
</feature>
<keyword evidence="5 9" id="KW-1133">Transmembrane helix</keyword>
<evidence type="ECO:0000256" key="2">
    <source>
        <dbReference type="ARBA" id="ARBA00006727"/>
    </source>
</evidence>
<feature type="transmembrane region" description="Helical" evidence="9">
    <location>
        <begin position="315"/>
        <end position="342"/>
    </location>
</feature>
<gene>
    <name evidence="11" type="ORF">FALBO_1487</name>
</gene>
<feature type="domain" description="Major facilitator superfamily (MFS) profile" evidence="10">
    <location>
        <begin position="1"/>
        <end position="407"/>
    </location>
</feature>
<dbReference type="CDD" id="cd17352">
    <property type="entry name" value="MFS_MCT_SLC16"/>
    <property type="match status" value="1"/>
</dbReference>
<dbReference type="AlphaFoldDB" id="A0A8H4PDJ1"/>
<keyword evidence="4 9" id="KW-0812">Transmembrane</keyword>
<dbReference type="Proteomes" id="UP000554235">
    <property type="component" value="Unassembled WGS sequence"/>
</dbReference>
<dbReference type="InterPro" id="IPR020846">
    <property type="entry name" value="MFS_dom"/>
</dbReference>
<keyword evidence="6 9" id="KW-0472">Membrane</keyword>
<feature type="transmembrane region" description="Helical" evidence="9">
    <location>
        <begin position="64"/>
        <end position="81"/>
    </location>
</feature>
<sequence length="415" mass="44654">MSDSTSSTLDDATLEGGRQEKNEMNEKPQECPEGGTKGWLTVAGSSAALFVTFGWLKDYSSSEIAWITSMEFFCMLFFSPVGGKIFDSYGPRIPILIGSIMHVFGLMMLSISFKYYQIMLSQSICSGIGSSLVFSPALTAAQTYFNKRRGIALGLVVAGSSVGGVIFPQMAERLILQVGFGWAVRICAFLILGMLIVANLTITSNLSHSPKPFNMMDYLRPMSEPNFCILAISSFFLYWGLFVPFNYIVTEAIYYGMKPSLATGLVSIMNGASFFGRTVPNYIADKSGRYNVMIVMLLLSTIMVLGLWLPGRSNGAIIAFAVLFGFSSGAGIGLAPVLIAGVSPIEELGFRMGAIMCLAAIGTLTSPPIAGAIIADDAGRYRFAAVFSGVNFFIATVGILLVRVKLGGWKLATKI</sequence>
<feature type="region of interest" description="Disordered" evidence="8">
    <location>
        <begin position="1"/>
        <end position="35"/>
    </location>
</feature>
<dbReference type="SUPFAM" id="SSF103473">
    <property type="entry name" value="MFS general substrate transporter"/>
    <property type="match status" value="1"/>
</dbReference>
<feature type="transmembrane region" description="Helical" evidence="9">
    <location>
        <begin position="291"/>
        <end position="309"/>
    </location>
</feature>
<dbReference type="InterPro" id="IPR050327">
    <property type="entry name" value="Proton-linked_MCT"/>
</dbReference>
<reference evidence="11 12" key="1">
    <citation type="submission" date="2020-01" db="EMBL/GenBank/DDBJ databases">
        <title>Identification and distribution of gene clusters putatively required for synthesis of sphingolipid metabolism inhibitors in phylogenetically diverse species of the filamentous fungus Fusarium.</title>
        <authorList>
            <person name="Kim H.-S."/>
            <person name="Busman M."/>
            <person name="Brown D.W."/>
            <person name="Divon H."/>
            <person name="Uhlig S."/>
            <person name="Proctor R.H."/>
        </authorList>
    </citation>
    <scope>NUCLEOTIDE SEQUENCE [LARGE SCALE GENOMIC DNA]</scope>
    <source>
        <strain evidence="11 12">NRRL 20459</strain>
    </source>
</reference>
<dbReference type="InterPro" id="IPR036259">
    <property type="entry name" value="MFS_trans_sf"/>
</dbReference>
<feature type="compositionally biased region" description="Low complexity" evidence="8">
    <location>
        <begin position="1"/>
        <end position="11"/>
    </location>
</feature>
<dbReference type="PANTHER" id="PTHR11360">
    <property type="entry name" value="MONOCARBOXYLATE TRANSPORTER"/>
    <property type="match status" value="1"/>
</dbReference>
<dbReference type="PANTHER" id="PTHR11360:SF224">
    <property type="entry name" value="MAJOR FACILITATOR SUPERFAMILY (MFS) PROFILE DOMAIN-CONTAINING PROTEIN-RELATED"/>
    <property type="match status" value="1"/>
</dbReference>